<feature type="compositionally biased region" description="Basic and acidic residues" evidence="1">
    <location>
        <begin position="113"/>
        <end position="124"/>
    </location>
</feature>
<feature type="compositionally biased region" description="Low complexity" evidence="1">
    <location>
        <begin position="11"/>
        <end position="37"/>
    </location>
</feature>
<protein>
    <recommendedName>
        <fullName evidence="2">Hpc2-related domain-containing protein</fullName>
    </recommendedName>
</protein>
<dbReference type="GO" id="GO:0006325">
    <property type="term" value="P:chromatin organization"/>
    <property type="evidence" value="ECO:0007669"/>
    <property type="project" value="TreeGrafter"/>
</dbReference>
<evidence type="ECO:0000259" key="2">
    <source>
        <dbReference type="Pfam" id="PF08729"/>
    </source>
</evidence>
<organism evidence="3 4">
    <name type="scientific">Spirodela intermedia</name>
    <name type="common">Intermediate duckweed</name>
    <dbReference type="NCBI Taxonomy" id="51605"/>
    <lineage>
        <taxon>Eukaryota</taxon>
        <taxon>Viridiplantae</taxon>
        <taxon>Streptophyta</taxon>
        <taxon>Embryophyta</taxon>
        <taxon>Tracheophyta</taxon>
        <taxon>Spermatophyta</taxon>
        <taxon>Magnoliopsida</taxon>
        <taxon>Liliopsida</taxon>
        <taxon>Araceae</taxon>
        <taxon>Lemnoideae</taxon>
        <taxon>Spirodela</taxon>
    </lineage>
</organism>
<dbReference type="AlphaFoldDB" id="A0A7I8L3L3"/>
<evidence type="ECO:0000313" key="4">
    <source>
        <dbReference type="Proteomes" id="UP000663760"/>
    </source>
</evidence>
<feature type="compositionally biased region" description="Acidic residues" evidence="1">
    <location>
        <begin position="125"/>
        <end position="143"/>
    </location>
</feature>
<gene>
    <name evidence="3" type="ORF">SI8410_11015198</name>
</gene>
<feature type="compositionally biased region" description="Basic and acidic residues" evidence="1">
    <location>
        <begin position="689"/>
        <end position="700"/>
    </location>
</feature>
<dbReference type="GO" id="GO:0005634">
    <property type="term" value="C:nucleus"/>
    <property type="evidence" value="ECO:0007669"/>
    <property type="project" value="TreeGrafter"/>
</dbReference>
<reference evidence="3" key="1">
    <citation type="submission" date="2020-02" db="EMBL/GenBank/DDBJ databases">
        <authorList>
            <person name="Scholz U."/>
            <person name="Mascher M."/>
            <person name="Fiebig A."/>
        </authorList>
    </citation>
    <scope>NUCLEOTIDE SEQUENCE</scope>
</reference>
<dbReference type="OrthoDB" id="68076at2759"/>
<evidence type="ECO:0000313" key="3">
    <source>
        <dbReference type="EMBL" id="CAA7404520.1"/>
    </source>
</evidence>
<dbReference type="EMBL" id="LR746274">
    <property type="protein sequence ID" value="CAA7404520.1"/>
    <property type="molecule type" value="Genomic_DNA"/>
</dbReference>
<accession>A0A7I8L3L3</accession>
<feature type="region of interest" description="Disordered" evidence="1">
    <location>
        <begin position="666"/>
        <end position="753"/>
    </location>
</feature>
<dbReference type="PANTHER" id="PTHR21669:SF28">
    <property type="entry name" value="YEMANUCLEIN"/>
    <property type="match status" value="1"/>
</dbReference>
<dbReference type="Pfam" id="PF08729">
    <property type="entry name" value="HUN"/>
    <property type="match status" value="1"/>
</dbReference>
<feature type="region of interest" description="Disordered" evidence="1">
    <location>
        <begin position="178"/>
        <end position="203"/>
    </location>
</feature>
<sequence length="753" mass="83729">MDEEKGGGSISGRVSSSFPSSAAPPIASSSSHAPASTSHRRRFTVELRYGQTTIVSWKRLVRETNKSNGEPAAPSGAHPALESRIAPPAAAHPMEGEQKDAQPAPNRFSAVIEKIERLYMGKESSDEEEVDDVPDDDQYDTEDSFIDDSELNEYFEVEKQATKHNGFFVNRGPLERIEPSSSVPSLVPKKRRRKDSTKGEDTMNELVNVGSVRLKAAARNAPLVGRKPSSPSRIMGSFAEHGHEGKIIKNKLSTSVGMYRKKNIDPTIKVDSLPYVKLQSKNILGSSLDDKDVLNHQSGSTRLSDPANKLRTTGESFSAVNLLPSREKGSYFQVEPHSRLIKENEIEVSPKIRRMEKNGSEMLPDLNSPGDMYSLQRVKSSFVKEGSGIVRPKGTTLERAIRDLEKIVSACRPPNMDIQDFDASSQVKKRLPQEVKQKLAKVARLAASQGKVKEEDLVDRLMGIVGHLVQRKTLKRNLKEMVELGLSAKQIKDDRFQQIKKEVTEMIKTRIVHSRTKVPEQQDSFSDDFQEVVGNEEKRVPKAKYSMDDAIEDKICDLYELYVEGMDEDKGPQMRKLYVELAELWPNGYMDNVGIKDAIYRARERKKAFYRQQDREEERMKRKKLSAAGRLEENAVVTLGLQAQQLPSLYLPEANEQVAMAAHQPPSLTQPGRMADQAPSFPNGGAGHHHLEPKNPERSKPGGALPPGEAMRIDAAALLKRKLKRKLNPETGEAAAVAPVREKLGASGPSLDP</sequence>
<evidence type="ECO:0000256" key="1">
    <source>
        <dbReference type="SAM" id="MobiDB-lite"/>
    </source>
</evidence>
<dbReference type="PANTHER" id="PTHR21669">
    <property type="entry name" value="CAPZ-INTERACTING PROTEIN AND RELATED PROTEINS"/>
    <property type="match status" value="1"/>
</dbReference>
<dbReference type="Proteomes" id="UP000663760">
    <property type="component" value="Chromosome 11"/>
</dbReference>
<keyword evidence="4" id="KW-1185">Reference proteome</keyword>
<feature type="region of interest" description="Disordered" evidence="1">
    <location>
        <begin position="1"/>
        <end position="45"/>
    </location>
</feature>
<feature type="domain" description="Hpc2-related" evidence="2">
    <location>
        <begin position="130"/>
        <end position="175"/>
    </location>
</feature>
<dbReference type="InterPro" id="IPR014840">
    <property type="entry name" value="HRD"/>
</dbReference>
<feature type="region of interest" description="Disordered" evidence="1">
    <location>
        <begin position="65"/>
        <end position="143"/>
    </location>
</feature>
<name>A0A7I8L3L3_SPIIN</name>
<proteinExistence type="predicted"/>